<comment type="caution">
    <text evidence="10">The sequence shown here is derived from an EMBL/GenBank/DDBJ whole genome shotgun (WGS) entry which is preliminary data.</text>
</comment>
<dbReference type="GO" id="GO:0030246">
    <property type="term" value="F:carbohydrate binding"/>
    <property type="evidence" value="ECO:0007669"/>
    <property type="project" value="InterPro"/>
</dbReference>
<dbReference type="SUPFAM" id="SSF56935">
    <property type="entry name" value="Porins"/>
    <property type="match status" value="1"/>
</dbReference>
<dbReference type="InterPro" id="IPR012910">
    <property type="entry name" value="Plug_dom"/>
</dbReference>
<evidence type="ECO:0000256" key="5">
    <source>
        <dbReference type="ARBA" id="ARBA00022729"/>
    </source>
</evidence>
<evidence type="ECO:0000256" key="7">
    <source>
        <dbReference type="ARBA" id="ARBA00023237"/>
    </source>
</evidence>
<name>A0A271J007_9BACT</name>
<dbReference type="InterPro" id="IPR037066">
    <property type="entry name" value="Plug_dom_sf"/>
</dbReference>
<dbReference type="InterPro" id="IPR013784">
    <property type="entry name" value="Carb-bd-like_fold"/>
</dbReference>
<dbReference type="Proteomes" id="UP000216339">
    <property type="component" value="Unassembled WGS sequence"/>
</dbReference>
<sequence>MARPLLALFVALLAAGSALAQTGGLRGFVTGADDGQPLIGATVLAQPVDADGNPQGDPRGSATDIDGLYVIPRLDVGPYVVRVSYVGYETQSELVTIDAGPLRSYDVALAVETGDFEVVVESERSAGGARVTAGVQAIDPKDIDIVPAPDVSGDLVSYLTTSPGVVTTGDRGGQLFVRGGEPSQNLVLLDGMALYQPFHVLGFYSAFPSDILAGADLYAGGYPARFGGQVSSVLDIQTRNGNKREFAAAASVAPFVSAARVEGPLIPGAASFVVSGRKSVVEEGASRIVDQDLPYDFGDVFGKVHGVLTPNAQLSVQGIHTYDRGTIGEDVGGDVPEEVGYRNTAAGLRFLYLPNVSALRAEILVNVSQLESEQGLDTLRNVPLRASSIGRLNAETNLTFYLPSVDLHTGVFVRTNRLTSELRLAGGDNLEEYFTEAGAYFEPELRLGGLSLQGGLRIQSYPNDGRTYLEPRARVVWQGGSHELSAAGGLYHQEVIGVNDRRDVANVFTAWTRARDEEVPSAWHGIVGYRVTPAPWLELVAEGYVKFLDNLQVAEWTAFPRFSTGTQPATGEVYGLDTRVEVRARNAYAYLSYGLSEVTYDAQGPNLELWYGTETLRFNPPHDRRHQLNALVSTTVAGVDLSARFQFGSGLPFTRALGFDRFISPNSPPDVFETPGTRRVIYERPYNGRLPTFHRLDLSADRTFALSAGLDLTAQIALINAYDRANVFYYDTFTLRRVDQLPLIPSFGIKLAVND</sequence>
<dbReference type="SUPFAM" id="SSF49452">
    <property type="entry name" value="Starch-binding domain-like"/>
    <property type="match status" value="1"/>
</dbReference>
<feature type="signal peptide" evidence="8">
    <location>
        <begin position="1"/>
        <end position="20"/>
    </location>
</feature>
<keyword evidence="5 8" id="KW-0732">Signal</keyword>
<accession>A0A271J007</accession>
<reference evidence="10 11" key="1">
    <citation type="submission" date="2016-11" db="EMBL/GenBank/DDBJ databases">
        <title>Study of marine rhodopsin-containing bacteria.</title>
        <authorList>
            <person name="Yoshizawa S."/>
            <person name="Kumagai Y."/>
            <person name="Kogure K."/>
        </authorList>
    </citation>
    <scope>NUCLEOTIDE SEQUENCE [LARGE SCALE GENOMIC DNA]</scope>
    <source>
        <strain evidence="10 11">SAORIC-28</strain>
    </source>
</reference>
<feature type="chain" id="PRO_5012967368" description="TonB-dependent receptor plug domain-containing protein" evidence="8">
    <location>
        <begin position="21"/>
        <end position="755"/>
    </location>
</feature>
<dbReference type="OrthoDB" id="9803050at2"/>
<dbReference type="RefSeq" id="WP_095509943.1">
    <property type="nucleotide sequence ID" value="NZ_MQWD01000001.1"/>
</dbReference>
<dbReference type="Gene3D" id="2.60.40.1120">
    <property type="entry name" value="Carboxypeptidase-like, regulatory domain"/>
    <property type="match status" value="1"/>
</dbReference>
<evidence type="ECO:0000313" key="11">
    <source>
        <dbReference type="Proteomes" id="UP000216339"/>
    </source>
</evidence>
<evidence type="ECO:0000313" key="10">
    <source>
        <dbReference type="EMBL" id="PAP76295.1"/>
    </source>
</evidence>
<evidence type="ECO:0000256" key="3">
    <source>
        <dbReference type="ARBA" id="ARBA00022452"/>
    </source>
</evidence>
<evidence type="ECO:0000259" key="9">
    <source>
        <dbReference type="Pfam" id="PF07715"/>
    </source>
</evidence>
<evidence type="ECO:0000256" key="1">
    <source>
        <dbReference type="ARBA" id="ARBA00004571"/>
    </source>
</evidence>
<evidence type="ECO:0000256" key="6">
    <source>
        <dbReference type="ARBA" id="ARBA00023136"/>
    </source>
</evidence>
<keyword evidence="3" id="KW-1134">Transmembrane beta strand</keyword>
<evidence type="ECO:0000256" key="2">
    <source>
        <dbReference type="ARBA" id="ARBA00022448"/>
    </source>
</evidence>
<organism evidence="10 11">
    <name type="scientific">Rubrivirga marina</name>
    <dbReference type="NCBI Taxonomy" id="1196024"/>
    <lineage>
        <taxon>Bacteria</taxon>
        <taxon>Pseudomonadati</taxon>
        <taxon>Rhodothermota</taxon>
        <taxon>Rhodothermia</taxon>
        <taxon>Rhodothermales</taxon>
        <taxon>Rubricoccaceae</taxon>
        <taxon>Rubrivirga</taxon>
    </lineage>
</organism>
<comment type="subcellular location">
    <subcellularLocation>
        <location evidence="1">Cell outer membrane</location>
        <topology evidence="1">Multi-pass membrane protein</topology>
    </subcellularLocation>
</comment>
<dbReference type="InterPro" id="IPR036942">
    <property type="entry name" value="Beta-barrel_TonB_sf"/>
</dbReference>
<dbReference type="Gene3D" id="2.40.170.20">
    <property type="entry name" value="TonB-dependent receptor, beta-barrel domain"/>
    <property type="match status" value="1"/>
</dbReference>
<dbReference type="PANTHER" id="PTHR30069:SF29">
    <property type="entry name" value="HEMOGLOBIN AND HEMOGLOBIN-HAPTOGLOBIN-BINDING PROTEIN 1-RELATED"/>
    <property type="match status" value="1"/>
</dbReference>
<dbReference type="PANTHER" id="PTHR30069">
    <property type="entry name" value="TONB-DEPENDENT OUTER MEMBRANE RECEPTOR"/>
    <property type="match status" value="1"/>
</dbReference>
<dbReference type="Gene3D" id="2.170.130.10">
    <property type="entry name" value="TonB-dependent receptor, plug domain"/>
    <property type="match status" value="1"/>
</dbReference>
<keyword evidence="6" id="KW-0472">Membrane</keyword>
<proteinExistence type="predicted"/>
<dbReference type="InterPro" id="IPR039426">
    <property type="entry name" value="TonB-dep_rcpt-like"/>
</dbReference>
<dbReference type="GO" id="GO:0015344">
    <property type="term" value="F:siderophore uptake transmembrane transporter activity"/>
    <property type="evidence" value="ECO:0007669"/>
    <property type="project" value="TreeGrafter"/>
</dbReference>
<keyword evidence="4" id="KW-0812">Transmembrane</keyword>
<dbReference type="AlphaFoldDB" id="A0A271J007"/>
<evidence type="ECO:0000256" key="4">
    <source>
        <dbReference type="ARBA" id="ARBA00022692"/>
    </source>
</evidence>
<evidence type="ECO:0000256" key="8">
    <source>
        <dbReference type="SAM" id="SignalP"/>
    </source>
</evidence>
<dbReference type="Pfam" id="PF13620">
    <property type="entry name" value="CarboxypepD_reg"/>
    <property type="match status" value="1"/>
</dbReference>
<protein>
    <recommendedName>
        <fullName evidence="9">TonB-dependent receptor plug domain-containing protein</fullName>
    </recommendedName>
</protein>
<keyword evidence="2" id="KW-0813">Transport</keyword>
<keyword evidence="11" id="KW-1185">Reference proteome</keyword>
<gene>
    <name evidence="10" type="ORF">BSZ37_07460</name>
</gene>
<dbReference type="GO" id="GO:0009279">
    <property type="term" value="C:cell outer membrane"/>
    <property type="evidence" value="ECO:0007669"/>
    <property type="project" value="UniProtKB-SubCell"/>
</dbReference>
<keyword evidence="7" id="KW-0998">Cell outer membrane</keyword>
<dbReference type="GO" id="GO:0044718">
    <property type="term" value="P:siderophore transmembrane transport"/>
    <property type="evidence" value="ECO:0007669"/>
    <property type="project" value="TreeGrafter"/>
</dbReference>
<feature type="domain" description="TonB-dependent receptor plug" evidence="9">
    <location>
        <begin position="132"/>
        <end position="228"/>
    </location>
</feature>
<dbReference type="Pfam" id="PF07715">
    <property type="entry name" value="Plug"/>
    <property type="match status" value="1"/>
</dbReference>
<dbReference type="EMBL" id="MQWD01000001">
    <property type="protein sequence ID" value="PAP76295.1"/>
    <property type="molecule type" value="Genomic_DNA"/>
</dbReference>